<organism evidence="2 3">
    <name type="scientific">Naganishia liquefaciens</name>
    <dbReference type="NCBI Taxonomy" id="104408"/>
    <lineage>
        <taxon>Eukaryota</taxon>
        <taxon>Fungi</taxon>
        <taxon>Dikarya</taxon>
        <taxon>Basidiomycota</taxon>
        <taxon>Agaricomycotina</taxon>
        <taxon>Tremellomycetes</taxon>
        <taxon>Filobasidiales</taxon>
        <taxon>Filobasidiaceae</taxon>
        <taxon>Naganishia</taxon>
    </lineage>
</organism>
<evidence type="ECO:0000256" key="1">
    <source>
        <dbReference type="SAM" id="MobiDB-lite"/>
    </source>
</evidence>
<dbReference type="OrthoDB" id="2592483at2759"/>
<evidence type="ECO:0000313" key="3">
    <source>
        <dbReference type="Proteomes" id="UP000620104"/>
    </source>
</evidence>
<comment type="caution">
    <text evidence="2">The sequence shown here is derived from an EMBL/GenBank/DDBJ whole genome shotgun (WGS) entry which is preliminary data.</text>
</comment>
<feature type="compositionally biased region" description="Polar residues" evidence="1">
    <location>
        <begin position="113"/>
        <end position="126"/>
    </location>
</feature>
<dbReference type="EMBL" id="BLZA01000017">
    <property type="protein sequence ID" value="GHJ86082.1"/>
    <property type="molecule type" value="Genomic_DNA"/>
</dbReference>
<evidence type="ECO:0000313" key="2">
    <source>
        <dbReference type="EMBL" id="GHJ86082.1"/>
    </source>
</evidence>
<keyword evidence="3" id="KW-1185">Reference proteome</keyword>
<protein>
    <submittedName>
        <fullName evidence="2">Uncharacterized protein</fullName>
    </submittedName>
</protein>
<sequence>MASPLDTTTLLAQLDTIASEIPPTIAYLAQAVNTLRDLDPARGDVWARNLAGLGGQYYGRLDRIQSTLRRVVRALRERDASPYAIRPPLPSTALPPAFTPATSPRTIPPPTDQAPQQMTPETTSTDPAQLSTYALRLEVDALADLQGALREMQCEVARGVDGVETMVR</sequence>
<accession>A0A8H3YFC3</accession>
<gene>
    <name evidence="2" type="ORF">NliqN6_2484</name>
</gene>
<reference evidence="2" key="1">
    <citation type="submission" date="2020-07" db="EMBL/GenBank/DDBJ databases">
        <title>Draft Genome Sequence of a Deep-Sea Yeast, Naganishia (Cryptococcus) liquefaciens strain N6.</title>
        <authorList>
            <person name="Han Y.W."/>
            <person name="Kajitani R."/>
            <person name="Morimoto H."/>
            <person name="Parhat M."/>
            <person name="Tsubouchi H."/>
            <person name="Bakenova O."/>
            <person name="Ogata M."/>
            <person name="Argunhan B."/>
            <person name="Aoki R."/>
            <person name="Kajiwara S."/>
            <person name="Itoh T."/>
            <person name="Iwasaki H."/>
        </authorList>
    </citation>
    <scope>NUCLEOTIDE SEQUENCE</scope>
    <source>
        <strain evidence="2">N6</strain>
    </source>
</reference>
<dbReference type="AlphaFoldDB" id="A0A8H3YFC3"/>
<feature type="region of interest" description="Disordered" evidence="1">
    <location>
        <begin position="83"/>
        <end position="126"/>
    </location>
</feature>
<dbReference type="Proteomes" id="UP000620104">
    <property type="component" value="Unassembled WGS sequence"/>
</dbReference>
<proteinExistence type="predicted"/>
<name>A0A8H3YFC3_9TREE</name>